<dbReference type="Gramene" id="scaffold_703683.1">
    <property type="protein sequence ID" value="scaffold_703683.1"/>
    <property type="gene ID" value="scaffold_703683.1"/>
</dbReference>
<protein>
    <submittedName>
        <fullName evidence="1">Uncharacterized protein</fullName>
    </submittedName>
</protein>
<dbReference type="KEGG" id="aly:9306642"/>
<evidence type="ECO:0000313" key="2">
    <source>
        <dbReference type="Proteomes" id="UP000008694"/>
    </source>
</evidence>
<dbReference type="HOGENOM" id="CLU_1899071_0_0_1"/>
<dbReference type="EMBL" id="GL348719">
    <property type="protein sequence ID" value="EFH46830.1"/>
    <property type="molecule type" value="Genomic_DNA"/>
</dbReference>
<name>D7MII8_ARALL</name>
<organism evidence="2">
    <name type="scientific">Arabidopsis lyrata subsp. lyrata</name>
    <name type="common">Lyre-leaved rock-cress</name>
    <dbReference type="NCBI Taxonomy" id="81972"/>
    <lineage>
        <taxon>Eukaryota</taxon>
        <taxon>Viridiplantae</taxon>
        <taxon>Streptophyta</taxon>
        <taxon>Embryophyta</taxon>
        <taxon>Tracheophyta</taxon>
        <taxon>Spermatophyta</taxon>
        <taxon>Magnoliopsida</taxon>
        <taxon>eudicotyledons</taxon>
        <taxon>Gunneridae</taxon>
        <taxon>Pentapetalae</taxon>
        <taxon>rosids</taxon>
        <taxon>malvids</taxon>
        <taxon>Brassicales</taxon>
        <taxon>Brassicaceae</taxon>
        <taxon>Camelineae</taxon>
        <taxon>Arabidopsis</taxon>
    </lineage>
</organism>
<dbReference type="AlphaFoldDB" id="D7MII8"/>
<reference evidence="2" key="1">
    <citation type="journal article" date="2011" name="Nat. Genet.">
        <title>The Arabidopsis lyrata genome sequence and the basis of rapid genome size change.</title>
        <authorList>
            <person name="Hu T.T."/>
            <person name="Pattyn P."/>
            <person name="Bakker E.G."/>
            <person name="Cao J."/>
            <person name="Cheng J.-F."/>
            <person name="Clark R.M."/>
            <person name="Fahlgren N."/>
            <person name="Fawcett J.A."/>
            <person name="Grimwood J."/>
            <person name="Gundlach H."/>
            <person name="Haberer G."/>
            <person name="Hollister J.D."/>
            <person name="Ossowski S."/>
            <person name="Ottilar R.P."/>
            <person name="Salamov A.A."/>
            <person name="Schneeberger K."/>
            <person name="Spannagl M."/>
            <person name="Wang X."/>
            <person name="Yang L."/>
            <person name="Nasrallah M.E."/>
            <person name="Bergelson J."/>
            <person name="Carrington J.C."/>
            <person name="Gaut B.S."/>
            <person name="Schmutz J."/>
            <person name="Mayer K.F.X."/>
            <person name="Van de Peer Y."/>
            <person name="Grigoriev I.V."/>
            <person name="Nordborg M."/>
            <person name="Weigel D."/>
            <person name="Guo Y.-L."/>
        </authorList>
    </citation>
    <scope>NUCLEOTIDE SEQUENCE [LARGE SCALE GENOMIC DNA]</scope>
    <source>
        <strain evidence="2">cv. MN47</strain>
    </source>
</reference>
<gene>
    <name evidence="1" type="ORF">ARALYDRAFT_915941</name>
</gene>
<dbReference type="Proteomes" id="UP000008694">
    <property type="component" value="Unassembled WGS sequence"/>
</dbReference>
<keyword evidence="2" id="KW-1185">Reference proteome</keyword>
<proteinExistence type="predicted"/>
<accession>D7MII8</accession>
<sequence>MGKFNTKKRKKPTEANDYGEWDYENASLPNGFNVALIKPAITQFLLAKGYYGDLSLTMVVSDASDSRKIHRDTYRALYYIISLIYSWRNSLLVYQADDISVFHIGLNCFLYVSGGGQVSDVDIYREIHTWNLVI</sequence>
<evidence type="ECO:0000313" key="1">
    <source>
        <dbReference type="EMBL" id="EFH46830.1"/>
    </source>
</evidence>